<dbReference type="PANTHER" id="PTHR33877:SF2">
    <property type="entry name" value="OS07G0170200 PROTEIN"/>
    <property type="match status" value="1"/>
</dbReference>
<dbReference type="Proteomes" id="UP000594468">
    <property type="component" value="Chromosome"/>
</dbReference>
<dbReference type="Pfam" id="PF14279">
    <property type="entry name" value="HNH_5"/>
    <property type="match status" value="1"/>
</dbReference>
<dbReference type="PANTHER" id="PTHR33877">
    <property type="entry name" value="SLL1193 PROTEIN"/>
    <property type="match status" value="1"/>
</dbReference>
<sequence length="153" mass="17214">MNLLLSGKAIVIEDSGKFLRTVRDKFMVPSVIALRAYINVPRRRATWSRKGVLIRDEYTCIYCGVVPGSLQGGKVLAKNDFTIDHVMPRSRGGKDTWSNTACACAKCNHRKGDRTPHEAGMRMQWEPKIPRTSYLVIALGSGPSVWKRYIEMS</sequence>
<gene>
    <name evidence="2" type="ORF">G4Y79_21025</name>
</gene>
<dbReference type="EMBL" id="CP062983">
    <property type="protein sequence ID" value="QPC85269.1"/>
    <property type="molecule type" value="Genomic_DNA"/>
</dbReference>
<dbReference type="InterPro" id="IPR003615">
    <property type="entry name" value="HNH_nuc"/>
</dbReference>
<evidence type="ECO:0000313" key="2">
    <source>
        <dbReference type="EMBL" id="QPC85269.1"/>
    </source>
</evidence>
<dbReference type="SMART" id="SM00507">
    <property type="entry name" value="HNHc"/>
    <property type="match status" value="1"/>
</dbReference>
<dbReference type="AlphaFoldDB" id="A0A7S8EE38"/>
<dbReference type="KEGG" id="pmet:G4Y79_21025"/>
<evidence type="ECO:0000313" key="3">
    <source>
        <dbReference type="Proteomes" id="UP000594468"/>
    </source>
</evidence>
<keyword evidence="2" id="KW-0378">Hydrolase</keyword>
<dbReference type="InterPro" id="IPR029471">
    <property type="entry name" value="HNH_5"/>
</dbReference>
<accession>A0A7S8EE38</accession>
<dbReference type="InterPro" id="IPR052892">
    <property type="entry name" value="NA-targeting_endonuclease"/>
</dbReference>
<dbReference type="Gene3D" id="1.10.30.50">
    <property type="match status" value="1"/>
</dbReference>
<keyword evidence="2" id="KW-0540">Nuclease</keyword>
<keyword evidence="3" id="KW-1185">Reference proteome</keyword>
<name>A0A7S8EE38_9CHLR</name>
<dbReference type="CDD" id="cd00085">
    <property type="entry name" value="HNHc"/>
    <property type="match status" value="1"/>
</dbReference>
<proteinExistence type="predicted"/>
<dbReference type="GO" id="GO:0004519">
    <property type="term" value="F:endonuclease activity"/>
    <property type="evidence" value="ECO:0007669"/>
    <property type="project" value="UniProtKB-KW"/>
</dbReference>
<reference evidence="2 3" key="1">
    <citation type="submission" date="2020-02" db="EMBL/GenBank/DDBJ databases">
        <authorList>
            <person name="Zheng R.K."/>
            <person name="Sun C.M."/>
        </authorList>
    </citation>
    <scope>NUCLEOTIDE SEQUENCE [LARGE SCALE GENOMIC DNA]</scope>
    <source>
        <strain evidence="3">rifampicinis</strain>
    </source>
</reference>
<organism evidence="2 3">
    <name type="scientific">Phototrophicus methaneseepsis</name>
    <dbReference type="NCBI Taxonomy" id="2710758"/>
    <lineage>
        <taxon>Bacteria</taxon>
        <taxon>Bacillati</taxon>
        <taxon>Chloroflexota</taxon>
        <taxon>Candidatus Thermofontia</taxon>
        <taxon>Phototrophicales</taxon>
        <taxon>Phototrophicaceae</taxon>
        <taxon>Phototrophicus</taxon>
    </lineage>
</organism>
<feature type="domain" description="HNH nuclease" evidence="1">
    <location>
        <begin position="47"/>
        <end position="109"/>
    </location>
</feature>
<protein>
    <submittedName>
        <fullName evidence="2">HNH endonuclease</fullName>
    </submittedName>
</protein>
<evidence type="ECO:0000259" key="1">
    <source>
        <dbReference type="SMART" id="SM00507"/>
    </source>
</evidence>
<keyword evidence="2" id="KW-0255">Endonuclease</keyword>